<keyword evidence="2" id="KW-1185">Reference proteome</keyword>
<reference evidence="2" key="1">
    <citation type="submission" date="2018-04" db="EMBL/GenBank/DDBJ databases">
        <authorList>
            <person name="Lucker S."/>
            <person name="Sakoula D."/>
        </authorList>
    </citation>
    <scope>NUCLEOTIDE SEQUENCE [LARGE SCALE GENOMIC DNA]</scope>
</reference>
<dbReference type="InParanoid" id="A0A330L862"/>
<dbReference type="Gene3D" id="3.30.420.40">
    <property type="match status" value="2"/>
</dbReference>
<dbReference type="OrthoDB" id="9789298at2"/>
<dbReference type="Proteomes" id="UP000248168">
    <property type="component" value="Unassembled WGS sequence"/>
</dbReference>
<name>A0A330L862_9BACT</name>
<gene>
    <name evidence="1" type="ORF">NITLEN_50155</name>
</gene>
<organism evidence="1 2">
    <name type="scientific">Nitrospira lenta</name>
    <dbReference type="NCBI Taxonomy" id="1436998"/>
    <lineage>
        <taxon>Bacteria</taxon>
        <taxon>Pseudomonadati</taxon>
        <taxon>Nitrospirota</taxon>
        <taxon>Nitrospiria</taxon>
        <taxon>Nitrospirales</taxon>
        <taxon>Nitrospiraceae</taxon>
        <taxon>Nitrospira</taxon>
    </lineage>
</organism>
<sequence>MWGWISGRPRQCLKVGVESVAWAETQSDWRGRRGYRCVTSPLPEGAVKPSPAEPNLAQLPVVEAKIHGLVGPPHDVRILGQVVMANGPRPVTLLLPDAAVRAVVLHLDQLPARADEREALIRWRFGQEQLFPLTGTTMISQVFSGSPRAAGAAQSVLAVAVHQSVLRQYESVCESVGLVPRDVGLTSLRLFDLWVKMAGRTGWQGDDLLWISLVDRALTAMVFQQGRLLFYRCKLLTVDTLSGADTGLQKIAEECAASLEMCQQRHSGVSVHRVVLCADNMVALHEKLEEYLALSVESLGWEDIESRGWGNGEHRQGVDSLAALAGVLS</sequence>
<dbReference type="AlphaFoldDB" id="A0A330L862"/>
<dbReference type="RefSeq" id="WP_121990325.1">
    <property type="nucleotide sequence ID" value="NZ_OUNR01000018.1"/>
</dbReference>
<dbReference type="EMBL" id="OUNR01000018">
    <property type="protein sequence ID" value="SPP66115.1"/>
    <property type="molecule type" value="Genomic_DNA"/>
</dbReference>
<evidence type="ECO:0000313" key="2">
    <source>
        <dbReference type="Proteomes" id="UP000248168"/>
    </source>
</evidence>
<evidence type="ECO:0000313" key="1">
    <source>
        <dbReference type="EMBL" id="SPP66115.1"/>
    </source>
</evidence>
<proteinExistence type="predicted"/>
<accession>A0A330L862</accession>
<dbReference type="Gene3D" id="3.30.1490.300">
    <property type="match status" value="1"/>
</dbReference>
<protein>
    <submittedName>
        <fullName evidence="1">Uncharacterized protein</fullName>
    </submittedName>
</protein>